<name>A0A2J7ZQ16_9CHLO</name>
<proteinExistence type="predicted"/>
<dbReference type="AlphaFoldDB" id="A0A2J7ZQ16"/>
<feature type="compositionally biased region" description="Low complexity" evidence="1">
    <location>
        <begin position="436"/>
        <end position="451"/>
    </location>
</feature>
<feature type="compositionally biased region" description="Basic and acidic residues" evidence="1">
    <location>
        <begin position="452"/>
        <end position="462"/>
    </location>
</feature>
<feature type="transmembrane region" description="Helical" evidence="2">
    <location>
        <begin position="39"/>
        <end position="62"/>
    </location>
</feature>
<feature type="compositionally biased region" description="Basic and acidic residues" evidence="1">
    <location>
        <begin position="542"/>
        <end position="554"/>
    </location>
</feature>
<protein>
    <submittedName>
        <fullName evidence="3">Uncharacterized protein</fullName>
    </submittedName>
</protein>
<feature type="region of interest" description="Disordered" evidence="1">
    <location>
        <begin position="606"/>
        <end position="633"/>
    </location>
</feature>
<feature type="compositionally biased region" description="Basic and acidic residues" evidence="1">
    <location>
        <begin position="522"/>
        <end position="535"/>
    </location>
</feature>
<dbReference type="Pfam" id="PF14494">
    <property type="entry name" value="DUF4436"/>
    <property type="match status" value="2"/>
</dbReference>
<dbReference type="InterPro" id="IPR027948">
    <property type="entry name" value="DUF4436"/>
</dbReference>
<evidence type="ECO:0000313" key="4">
    <source>
        <dbReference type="Proteomes" id="UP000236333"/>
    </source>
</evidence>
<feature type="transmembrane region" description="Helical" evidence="2">
    <location>
        <begin position="384"/>
        <end position="403"/>
    </location>
</feature>
<keyword evidence="2" id="KW-0812">Transmembrane</keyword>
<accession>A0A2J7ZQ16</accession>
<evidence type="ECO:0000256" key="2">
    <source>
        <dbReference type="SAM" id="Phobius"/>
    </source>
</evidence>
<gene>
    <name evidence="3" type="ORF">TSOC_011670</name>
</gene>
<feature type="transmembrane region" description="Helical" evidence="2">
    <location>
        <begin position="712"/>
        <end position="736"/>
    </location>
</feature>
<feature type="transmembrane region" description="Helical" evidence="2">
    <location>
        <begin position="955"/>
        <end position="972"/>
    </location>
</feature>
<dbReference type="PANTHER" id="PTHR37330">
    <property type="entry name" value="CONSERVED TRANSMEMBRANE PROTEIN-RELATED"/>
    <property type="match status" value="1"/>
</dbReference>
<feature type="compositionally biased region" description="Low complexity" evidence="1">
    <location>
        <begin position="467"/>
        <end position="478"/>
    </location>
</feature>
<comment type="caution">
    <text evidence="3">The sequence shown here is derived from an EMBL/GenBank/DDBJ whole genome shotgun (WGS) entry which is preliminary data.</text>
</comment>
<feature type="compositionally biased region" description="Low complexity" evidence="1">
    <location>
        <begin position="622"/>
        <end position="633"/>
    </location>
</feature>
<organism evidence="3 4">
    <name type="scientific">Tetrabaena socialis</name>
    <dbReference type="NCBI Taxonomy" id="47790"/>
    <lineage>
        <taxon>Eukaryota</taxon>
        <taxon>Viridiplantae</taxon>
        <taxon>Chlorophyta</taxon>
        <taxon>core chlorophytes</taxon>
        <taxon>Chlorophyceae</taxon>
        <taxon>CS clade</taxon>
        <taxon>Chlamydomonadales</taxon>
        <taxon>Tetrabaenaceae</taxon>
        <taxon>Tetrabaena</taxon>
    </lineage>
</organism>
<feature type="transmembrane region" description="Helical" evidence="2">
    <location>
        <begin position="315"/>
        <end position="340"/>
    </location>
</feature>
<feature type="transmembrane region" description="Helical" evidence="2">
    <location>
        <begin position="992"/>
        <end position="1011"/>
    </location>
</feature>
<reference evidence="3 4" key="1">
    <citation type="journal article" date="2017" name="Mol. Biol. Evol.">
        <title>The 4-celled Tetrabaena socialis nuclear genome reveals the essential components for genetic control of cell number at the origin of multicellularity in the volvocine lineage.</title>
        <authorList>
            <person name="Featherston J."/>
            <person name="Arakaki Y."/>
            <person name="Hanschen E.R."/>
            <person name="Ferris P.J."/>
            <person name="Michod R.E."/>
            <person name="Olson B.J.S.C."/>
            <person name="Nozaki H."/>
            <person name="Durand P.M."/>
        </authorList>
    </citation>
    <scope>NUCLEOTIDE SEQUENCE [LARGE SCALE GENOMIC DNA]</scope>
    <source>
        <strain evidence="3 4">NIES-571</strain>
    </source>
</reference>
<keyword evidence="4" id="KW-1185">Reference proteome</keyword>
<dbReference type="PANTHER" id="PTHR37330:SF1">
    <property type="entry name" value="CONSERVED TRANSMEMBRANE PROTEIN-RELATED"/>
    <property type="match status" value="1"/>
</dbReference>
<keyword evidence="2" id="KW-1133">Transmembrane helix</keyword>
<feature type="region of interest" description="Disordered" evidence="1">
    <location>
        <begin position="421"/>
        <end position="568"/>
    </location>
</feature>
<sequence>MAMRMMARMPTGLGGPEGGDNVVIVPRTRLQKLVHRLPAWSHLPLACCVVLVVLLTAILPVYNKFKAMNEQQEEAVLWPAGRAIDGMLADLDIIVIGECMGACPGLRMWCHHAEFDLIDVRPAQRELEWQVELNFGGAYRADIASDPLNTPAVLGRAAFARILQISRAPPASTGLFDIGDRLELVVRLGKHESLKLAPGDHLGDTAVTMIIEDESPLFNYPFDKLSASWIIALALTVDPVLAQYKLEFEVTSLIVNTSSEPYETTAAATGLILYEGSQGWTTSTALSVLYEDDGVTIRPGYLFSMTITRSTAVKFFSLFIVILMWFISLFMFVLGLNFTFTSSSTEVSYDVPALAIGLLFALPFVRDVQPDVPVVGAAIDVFGFFWNVALVAGAAIIVLATLSTRVQRMNVKRYEDAEAALEAKHREDGPSTTGRSSGAAQKQQPSSQQQQEELRTLTESLKKKAKAAGGARGTEAAGVDAGGPKRGGAASSFLSPEVDEGMGGGGGKRRRKEEALGGAEGRGGKKEGKGQERGAEATAAEGEGKRAKKVRQEAEEGAPEGGEGRKVKKVKKVTALAVNEKALVAGGAEGQLQILALPTEEQVAAGVAGGASRPTEADRAEAAAPPQAPGSEQAAAAAGTAFVGYEYWFDARTKGARATDAAGASGRAAQHPEAFAAFVPPRRAGLGGLEDGGNLVIVPRTRLQKLVHRLPAWSHLPLACSLALLVLLTAILPVYYKFKAANAQQEDAVVWPAGTTIDGLADLDIIAVEFDLIDVRPSQREVEWQVELRFGGAYGTDTASGLFNIGENLDLAVRLGKHESLELTPGDHLGDTAVVMIIEDESPLFNYPYDKYILEFEVTTRVVNRSSEPFETTVVPTGLVLYEGDQGWVTRTELSPLYQADGATIRPGYLFSMTITRSTAVKFFSLFIVILMWFISLFMFVLGLNFTFSNSSTEVSYDVPALAIGLLFALPFVRDVQPDVPVVGAAIDVFGFFWNVALVAGAAIIVLATLSTRVQRMNVKRYEDAEAALEAKHRVEVKPV</sequence>
<dbReference type="EMBL" id="PGGS01000669">
    <property type="protein sequence ID" value="PNH02364.1"/>
    <property type="molecule type" value="Genomic_DNA"/>
</dbReference>
<keyword evidence="2" id="KW-0472">Membrane</keyword>
<evidence type="ECO:0000313" key="3">
    <source>
        <dbReference type="EMBL" id="PNH02364.1"/>
    </source>
</evidence>
<feature type="transmembrane region" description="Helical" evidence="2">
    <location>
        <begin position="347"/>
        <end position="364"/>
    </location>
</feature>
<evidence type="ECO:0000256" key="1">
    <source>
        <dbReference type="SAM" id="MobiDB-lite"/>
    </source>
</evidence>
<dbReference type="Proteomes" id="UP000236333">
    <property type="component" value="Unassembled WGS sequence"/>
</dbReference>
<feature type="transmembrane region" description="Helical" evidence="2">
    <location>
        <begin position="923"/>
        <end position="948"/>
    </location>
</feature>